<organism evidence="3">
    <name type="scientific">Caldilinea aerophila</name>
    <dbReference type="NCBI Taxonomy" id="133453"/>
    <lineage>
        <taxon>Bacteria</taxon>
        <taxon>Bacillati</taxon>
        <taxon>Chloroflexota</taxon>
        <taxon>Caldilineae</taxon>
        <taxon>Caldilineales</taxon>
        <taxon>Caldilineaceae</taxon>
        <taxon>Caldilinea</taxon>
    </lineage>
</organism>
<feature type="transmembrane region" description="Helical" evidence="1">
    <location>
        <begin position="78"/>
        <end position="99"/>
    </location>
</feature>
<evidence type="ECO:0000256" key="1">
    <source>
        <dbReference type="SAM" id="Phobius"/>
    </source>
</evidence>
<gene>
    <name evidence="3" type="ORF">ENQ20_00655</name>
</gene>
<feature type="transmembrane region" description="Helical" evidence="1">
    <location>
        <begin position="127"/>
        <end position="147"/>
    </location>
</feature>
<keyword evidence="1" id="KW-1133">Transmembrane helix</keyword>
<comment type="caution">
    <text evidence="3">The sequence shown here is derived from an EMBL/GenBank/DDBJ whole genome shotgun (WGS) entry which is preliminary data.</text>
</comment>
<feature type="domain" description="DUF2231" evidence="2">
    <location>
        <begin position="6"/>
        <end position="158"/>
    </location>
</feature>
<accession>A0A7C1JAH4</accession>
<keyword evidence="1" id="KW-0472">Membrane</keyword>
<keyword evidence="1" id="KW-0812">Transmembrane</keyword>
<dbReference type="Pfam" id="PF09990">
    <property type="entry name" value="DUF2231"/>
    <property type="match status" value="1"/>
</dbReference>
<proteinExistence type="predicted"/>
<dbReference type="EMBL" id="DSMG01000006">
    <property type="protein sequence ID" value="HDX29984.1"/>
    <property type="molecule type" value="Genomic_DNA"/>
</dbReference>
<sequence length="159" mass="17665">MNFTHLHPATVHFPIAFLLLASALTLIHLFRRPALSLKPTIWMLLLLGWIGGGVAVLTGLLAQAYLPPQAPYRAVLNFHIWSGLATLVIYGFWLYRGWLYRSARARRQRGRTGAAAEDLLDDDAARWWIALLAIVGALLIVATGWFGGRLVYEFGVNVG</sequence>
<name>A0A7C1JAH4_9CHLR</name>
<dbReference type="AlphaFoldDB" id="A0A7C1JAH4"/>
<reference evidence="3" key="1">
    <citation type="journal article" date="2020" name="mSystems">
        <title>Genome- and Community-Level Interaction Insights into Carbon Utilization and Element Cycling Functions of Hydrothermarchaeota in Hydrothermal Sediment.</title>
        <authorList>
            <person name="Zhou Z."/>
            <person name="Liu Y."/>
            <person name="Xu W."/>
            <person name="Pan J."/>
            <person name="Luo Z.H."/>
            <person name="Li M."/>
        </authorList>
    </citation>
    <scope>NUCLEOTIDE SEQUENCE [LARGE SCALE GENOMIC DNA]</scope>
    <source>
        <strain evidence="3">SpSt-289</strain>
    </source>
</reference>
<dbReference type="InterPro" id="IPR019251">
    <property type="entry name" value="DUF2231_TM"/>
</dbReference>
<evidence type="ECO:0000313" key="3">
    <source>
        <dbReference type="EMBL" id="HDX29984.1"/>
    </source>
</evidence>
<evidence type="ECO:0000259" key="2">
    <source>
        <dbReference type="Pfam" id="PF09990"/>
    </source>
</evidence>
<feature type="transmembrane region" description="Helical" evidence="1">
    <location>
        <begin position="42"/>
        <end position="66"/>
    </location>
</feature>
<protein>
    <submittedName>
        <fullName evidence="3">DUF2231 domain-containing protein</fullName>
    </submittedName>
</protein>
<feature type="transmembrane region" description="Helical" evidence="1">
    <location>
        <begin position="12"/>
        <end position="30"/>
    </location>
</feature>